<keyword evidence="4" id="KW-1185">Reference proteome</keyword>
<name>A0ABT3W309_9ENTR</name>
<protein>
    <submittedName>
        <fullName evidence="3">LuxR C-terminal-related transcriptional regulator</fullName>
    </submittedName>
</protein>
<dbReference type="InterPro" id="IPR016032">
    <property type="entry name" value="Sig_transdc_resp-reg_C-effctor"/>
</dbReference>
<keyword evidence="1" id="KW-0238">DNA-binding</keyword>
<proteinExistence type="predicted"/>
<evidence type="ECO:0000313" key="3">
    <source>
        <dbReference type="EMBL" id="MCX5574506.1"/>
    </source>
</evidence>
<reference evidence="3" key="1">
    <citation type="submission" date="2022-11" db="EMBL/GenBank/DDBJ databases">
        <title>Biodiversity and phylogenetic relationships of bacteria.</title>
        <authorList>
            <person name="Machado R.A.R."/>
            <person name="Bhat A."/>
            <person name="Loulou A."/>
            <person name="Kallel S."/>
        </authorList>
    </citation>
    <scope>NUCLEOTIDE SEQUENCE</scope>
    <source>
        <strain evidence="3">E-TC7</strain>
    </source>
</reference>
<evidence type="ECO:0000256" key="1">
    <source>
        <dbReference type="ARBA" id="ARBA00023125"/>
    </source>
</evidence>
<dbReference type="Proteomes" id="UP001146015">
    <property type="component" value="Unassembled WGS sequence"/>
</dbReference>
<evidence type="ECO:0000313" key="4">
    <source>
        <dbReference type="Proteomes" id="UP001146015"/>
    </source>
</evidence>
<dbReference type="Gene3D" id="1.10.10.10">
    <property type="entry name" value="Winged helix-like DNA-binding domain superfamily/Winged helix DNA-binding domain"/>
    <property type="match status" value="1"/>
</dbReference>
<dbReference type="InterPro" id="IPR036388">
    <property type="entry name" value="WH-like_DNA-bd_sf"/>
</dbReference>
<dbReference type="Pfam" id="PF00196">
    <property type="entry name" value="GerE"/>
    <property type="match status" value="1"/>
</dbReference>
<evidence type="ECO:0000259" key="2">
    <source>
        <dbReference type="SMART" id="SM00421"/>
    </source>
</evidence>
<dbReference type="InterPro" id="IPR000792">
    <property type="entry name" value="Tscrpt_reg_LuxR_C"/>
</dbReference>
<feature type="domain" description="HTH luxR-type" evidence="2">
    <location>
        <begin position="132"/>
        <end position="189"/>
    </location>
</feature>
<dbReference type="RefSeq" id="WP_266179052.1">
    <property type="nucleotide sequence ID" value="NZ_JAPKNE010000003.1"/>
</dbReference>
<organism evidence="3 4">
    <name type="scientific">Enterobacter nematophilus</name>
    <dbReference type="NCBI Taxonomy" id="2994648"/>
    <lineage>
        <taxon>Bacteria</taxon>
        <taxon>Pseudomonadati</taxon>
        <taxon>Pseudomonadota</taxon>
        <taxon>Gammaproteobacteria</taxon>
        <taxon>Enterobacterales</taxon>
        <taxon>Enterobacteriaceae</taxon>
        <taxon>Enterobacter</taxon>
    </lineage>
</organism>
<dbReference type="SUPFAM" id="SSF46894">
    <property type="entry name" value="C-terminal effector domain of the bipartite response regulators"/>
    <property type="match status" value="1"/>
</dbReference>
<dbReference type="EMBL" id="JAPKNE010000003">
    <property type="protein sequence ID" value="MCX5574506.1"/>
    <property type="molecule type" value="Genomic_DNA"/>
</dbReference>
<gene>
    <name evidence="3" type="ORF">OSH03_11105</name>
</gene>
<comment type="caution">
    <text evidence="3">The sequence shown here is derived from an EMBL/GenBank/DDBJ whole genome shotgun (WGS) entry which is preliminary data.</text>
</comment>
<accession>A0ABT3W309</accession>
<dbReference type="SMART" id="SM00421">
    <property type="entry name" value="HTH_LUXR"/>
    <property type="match status" value="1"/>
</dbReference>
<sequence length="200" mass="22702">MDCIRPVNRVILFEPRALVQKGICLFLRDQQCEIVHCWSLEQLSAALYDRTDARKILLAGIGGLGKMLPGFIRTLHYPRAMLLTSFVYLSSRDALLTKMLLGAGADVCLDEAELESSLLAQLAAPVTAQRRDERLTASELNILLDYACGMQAREIAAHRKCSYKTVFTFKRNARLRLNIENGFGWRRLMLHLSLLISRYE</sequence>